<organism evidence="23 24">
    <name type="scientific">Pinctada imbricata</name>
    <name type="common">Atlantic pearl-oyster</name>
    <name type="synonym">Pinctada martensii</name>
    <dbReference type="NCBI Taxonomy" id="66713"/>
    <lineage>
        <taxon>Eukaryota</taxon>
        <taxon>Metazoa</taxon>
        <taxon>Spiralia</taxon>
        <taxon>Lophotrochozoa</taxon>
        <taxon>Mollusca</taxon>
        <taxon>Bivalvia</taxon>
        <taxon>Autobranchia</taxon>
        <taxon>Pteriomorphia</taxon>
        <taxon>Pterioida</taxon>
        <taxon>Pterioidea</taxon>
        <taxon>Pteriidae</taxon>
        <taxon>Pinctada</taxon>
    </lineage>
</organism>
<keyword evidence="12" id="KW-0238">DNA-binding</keyword>
<dbReference type="SUPFAM" id="SSF52540">
    <property type="entry name" value="P-loop containing nucleoside triphosphate hydrolases"/>
    <property type="match status" value="2"/>
</dbReference>
<comment type="similarity">
    <text evidence="3 18">Belongs to the helicase family. RecQ subfamily.</text>
</comment>
<dbReference type="GO" id="GO:0016787">
    <property type="term" value="F:hydrolase activity"/>
    <property type="evidence" value="ECO:0007669"/>
    <property type="project" value="UniProtKB-KW"/>
</dbReference>
<feature type="domain" description="Helicase C-terminal" evidence="22">
    <location>
        <begin position="416"/>
        <end position="563"/>
    </location>
</feature>
<dbReference type="PROSITE" id="PS51192">
    <property type="entry name" value="HELICASE_ATP_BIND_1"/>
    <property type="match status" value="1"/>
</dbReference>
<dbReference type="InterPro" id="IPR027417">
    <property type="entry name" value="P-loop_NTPase"/>
</dbReference>
<dbReference type="PANTHER" id="PTHR13710">
    <property type="entry name" value="DNA HELICASE RECQ FAMILY MEMBER"/>
    <property type="match status" value="1"/>
</dbReference>
<comment type="cofactor">
    <cofactor evidence="1">
        <name>Zn(2+)</name>
        <dbReference type="ChEBI" id="CHEBI:29105"/>
    </cofactor>
</comment>
<dbReference type="AlphaFoldDB" id="A0AA89BY58"/>
<dbReference type="PROSITE" id="PS00690">
    <property type="entry name" value="DEAH_ATP_HELICASE"/>
    <property type="match status" value="1"/>
</dbReference>
<evidence type="ECO:0000256" key="17">
    <source>
        <dbReference type="ARBA" id="ARBA00049360"/>
    </source>
</evidence>
<dbReference type="Gene3D" id="3.40.50.300">
    <property type="entry name" value="P-loop containing nucleotide triphosphate hydrolases"/>
    <property type="match status" value="2"/>
</dbReference>
<comment type="catalytic activity">
    <reaction evidence="17 18">
        <text>ATP + H2O = ADP + phosphate + H(+)</text>
        <dbReference type="Rhea" id="RHEA:13065"/>
        <dbReference type="ChEBI" id="CHEBI:15377"/>
        <dbReference type="ChEBI" id="CHEBI:15378"/>
        <dbReference type="ChEBI" id="CHEBI:30616"/>
        <dbReference type="ChEBI" id="CHEBI:43474"/>
        <dbReference type="ChEBI" id="CHEBI:456216"/>
    </reaction>
</comment>
<keyword evidence="7" id="KW-0227">DNA damage</keyword>
<keyword evidence="15 18" id="KW-0539">Nucleus</keyword>
<feature type="region of interest" description="Disordered" evidence="19">
    <location>
        <begin position="852"/>
        <end position="952"/>
    </location>
</feature>
<protein>
    <recommendedName>
        <fullName evidence="18">ATP-dependent DNA helicase</fullName>
        <ecNumber evidence="18">5.6.2.4</ecNumber>
    </recommendedName>
</protein>
<evidence type="ECO:0000256" key="19">
    <source>
        <dbReference type="SAM" id="MobiDB-lite"/>
    </source>
</evidence>
<dbReference type="InterPro" id="IPR044876">
    <property type="entry name" value="HRDC_dom_sf"/>
</dbReference>
<feature type="compositionally biased region" description="Polar residues" evidence="19">
    <location>
        <begin position="145"/>
        <end position="174"/>
    </location>
</feature>
<evidence type="ECO:0000256" key="3">
    <source>
        <dbReference type="ARBA" id="ARBA00005446"/>
    </source>
</evidence>
<evidence type="ECO:0000256" key="5">
    <source>
        <dbReference type="ARBA" id="ARBA00022723"/>
    </source>
</evidence>
<evidence type="ECO:0000259" key="20">
    <source>
        <dbReference type="PROSITE" id="PS50967"/>
    </source>
</evidence>
<evidence type="ECO:0000256" key="13">
    <source>
        <dbReference type="ARBA" id="ARBA00023204"/>
    </source>
</evidence>
<evidence type="ECO:0000256" key="1">
    <source>
        <dbReference type="ARBA" id="ARBA00001947"/>
    </source>
</evidence>
<dbReference type="InterPro" id="IPR032284">
    <property type="entry name" value="RecQ_Zn-bd"/>
</dbReference>
<evidence type="ECO:0000256" key="8">
    <source>
        <dbReference type="ARBA" id="ARBA00022801"/>
    </source>
</evidence>
<accession>A0AA89BY58</accession>
<dbReference type="PANTHER" id="PTHR13710:SF153">
    <property type="entry name" value="RECQ-LIKE DNA HELICASE BLM"/>
    <property type="match status" value="1"/>
</dbReference>
<dbReference type="SMART" id="SM00490">
    <property type="entry name" value="HELICc"/>
    <property type="match status" value="1"/>
</dbReference>
<dbReference type="InterPro" id="IPR014001">
    <property type="entry name" value="Helicase_ATP-bd"/>
</dbReference>
<keyword evidence="14" id="KW-0413">Isomerase</keyword>
<dbReference type="EC" id="5.6.2.4" evidence="18"/>
<dbReference type="Pfam" id="PF16124">
    <property type="entry name" value="RecQ_Zn_bind"/>
    <property type="match status" value="1"/>
</dbReference>
<keyword evidence="5" id="KW-0479">Metal-binding</keyword>
<feature type="compositionally biased region" description="Low complexity" evidence="19">
    <location>
        <begin position="900"/>
        <end position="913"/>
    </location>
</feature>
<dbReference type="GO" id="GO:0005634">
    <property type="term" value="C:nucleus"/>
    <property type="evidence" value="ECO:0007669"/>
    <property type="project" value="UniProtKB-SubCell"/>
</dbReference>
<dbReference type="FunFam" id="3.40.50.300:FF:000537">
    <property type="entry name" value="Bloom syndrome RecQ-like helicase"/>
    <property type="match status" value="1"/>
</dbReference>
<evidence type="ECO:0000256" key="18">
    <source>
        <dbReference type="RuleBase" id="RU364117"/>
    </source>
</evidence>
<keyword evidence="8 18" id="KW-0378">Hydrolase</keyword>
<feature type="compositionally biased region" description="Polar residues" evidence="19">
    <location>
        <begin position="1"/>
        <end position="42"/>
    </location>
</feature>
<dbReference type="InterPro" id="IPR018982">
    <property type="entry name" value="RQC_domain"/>
</dbReference>
<dbReference type="Pfam" id="PF09382">
    <property type="entry name" value="RQC"/>
    <property type="match status" value="1"/>
</dbReference>
<feature type="region of interest" description="Disordered" evidence="19">
    <location>
        <begin position="1"/>
        <end position="83"/>
    </location>
</feature>
<dbReference type="GO" id="GO:0006260">
    <property type="term" value="P:DNA replication"/>
    <property type="evidence" value="ECO:0007669"/>
    <property type="project" value="UniProtKB-KW"/>
</dbReference>
<sequence length="952" mass="108066">MSSFGRRSTDPNMSCTSGYRASSIGSPDNSHISDTHQNSSSRVVPPQPVFNMNRMMSTSGTSNRTKDTTYNQSACNPQEPSNFSFDYNINNNSGVVATQKSFNQQKSKHLELCDDVDFIEQCQDDLFSDEFQDETDFNEPGPTADQDNLPSMSRTPRRQSTNSSAIKTPNSASKQEVENKEYDGYNFPHSKEMVKIFHKVFGLREFRTNQLKAINAALLENDCFILMPTGGGKSLCYQLPALVTGGVSVIVSPLRALIQDQVTRLNSMNVPAAQLSSDIDQNQAEFVYRKMYYKTPEITLLYVTPEKQISASTKLLNCLDNLYKRKLLARFVIDEAHCVSQWGHDFRPDYKKLHVLKEKYPGVPMMALTATANMRVRKDIIHQLGMKDPKRFVQSFNRPNLKFRVENKKPSTLTADITKLIKEQFSAKCGIVYCLSRNECDTVARDLSKSGIQAVSYHAGLNDGERVAIQEKWLNGNRCKVICATIAFGMGIDKPDVRFVIHYSLPKSMEGYYQEAGRAGRDGMLAHCILYYTYQDVKRLRRIIEMDQNAHFESRRVHIDNLFRMVQYCENVADCRRAQLLNYFGERDFDRETCDKFRGSICDNCVSKESFQLRDVTDDVKEIVKCVKDITMNGRRNNNYTLLHFVDIFRGAKTGKICDLGHDKVRLYGSGKSYSRQDGERLFRKLVIDRILMEDLQITAAEHTACYIKLGPKSNDVMMGKLKVELQVQGSRKRTEVAKIGKEPVSKKEALIEECYAELVEMAKVIAAERSVRNFATVFPTATLRELAKMMPESEEEMIQQEIEGLTEFRVKTYNACRFIPITSKYREKLEDLGDTSQTEEEGDLPEWESHYFNEESSGTGNNNRKRGSWRRGIRRKRQGGTRNTKKEGNAKKPNLGQYSFKGRGSTKSSRGGHTVSQSSTSSRAKTGNTLGFMPVPQPRSFLSNPSGGAYF</sequence>
<feature type="domain" description="Helicase ATP-binding" evidence="21">
    <location>
        <begin position="214"/>
        <end position="390"/>
    </location>
</feature>
<evidence type="ECO:0000256" key="12">
    <source>
        <dbReference type="ARBA" id="ARBA00023125"/>
    </source>
</evidence>
<dbReference type="GO" id="GO:0005694">
    <property type="term" value="C:chromosome"/>
    <property type="evidence" value="ECO:0007669"/>
    <property type="project" value="TreeGrafter"/>
</dbReference>
<name>A0AA89BY58_PINIB</name>
<dbReference type="FunFam" id="1.10.10.10:FF:000495">
    <property type="entry name" value="RecQ family helicase MusN"/>
    <property type="match status" value="1"/>
</dbReference>
<dbReference type="Pfam" id="PF00271">
    <property type="entry name" value="Helicase_C"/>
    <property type="match status" value="1"/>
</dbReference>
<dbReference type="SMART" id="SM00487">
    <property type="entry name" value="DEXDc"/>
    <property type="match status" value="1"/>
</dbReference>
<feature type="compositionally biased region" description="Basic residues" evidence="19">
    <location>
        <begin position="864"/>
        <end position="880"/>
    </location>
</feature>
<dbReference type="PROSITE" id="PS50967">
    <property type="entry name" value="HRDC"/>
    <property type="match status" value="1"/>
</dbReference>
<keyword evidence="11 18" id="KW-0067">ATP-binding</keyword>
<evidence type="ECO:0000256" key="15">
    <source>
        <dbReference type="ARBA" id="ARBA00023242"/>
    </source>
</evidence>
<dbReference type="EMBL" id="VSWD01000007">
    <property type="protein sequence ID" value="KAK3098744.1"/>
    <property type="molecule type" value="Genomic_DNA"/>
</dbReference>
<dbReference type="Pfam" id="PF00270">
    <property type="entry name" value="DEAD"/>
    <property type="match status" value="1"/>
</dbReference>
<evidence type="ECO:0000313" key="24">
    <source>
        <dbReference type="Proteomes" id="UP001186944"/>
    </source>
</evidence>
<dbReference type="NCBIfam" id="TIGR00614">
    <property type="entry name" value="recQ_fam"/>
    <property type="match status" value="1"/>
</dbReference>
<dbReference type="GO" id="GO:0005524">
    <property type="term" value="F:ATP binding"/>
    <property type="evidence" value="ECO:0007669"/>
    <property type="project" value="UniProtKB-KW"/>
</dbReference>
<dbReference type="GO" id="GO:0046872">
    <property type="term" value="F:metal ion binding"/>
    <property type="evidence" value="ECO:0007669"/>
    <property type="project" value="UniProtKB-KW"/>
</dbReference>
<keyword evidence="6 18" id="KW-0547">Nucleotide-binding</keyword>
<dbReference type="SUPFAM" id="SSF47819">
    <property type="entry name" value="HRDC-like"/>
    <property type="match status" value="1"/>
</dbReference>
<dbReference type="InterPro" id="IPR004589">
    <property type="entry name" value="DNA_helicase_ATP-dep_RecQ"/>
</dbReference>
<evidence type="ECO:0000259" key="22">
    <source>
        <dbReference type="PROSITE" id="PS51194"/>
    </source>
</evidence>
<feature type="region of interest" description="Disordered" evidence="19">
    <location>
        <begin position="132"/>
        <end position="179"/>
    </location>
</feature>
<evidence type="ECO:0000259" key="21">
    <source>
        <dbReference type="PROSITE" id="PS51192"/>
    </source>
</evidence>
<keyword evidence="9 18" id="KW-0347">Helicase</keyword>
<dbReference type="InterPro" id="IPR010997">
    <property type="entry name" value="HRDC-like_sf"/>
</dbReference>
<gene>
    <name evidence="23" type="ORF">FSP39_022633</name>
</gene>
<dbReference type="GO" id="GO:0009378">
    <property type="term" value="F:four-way junction helicase activity"/>
    <property type="evidence" value="ECO:0007669"/>
    <property type="project" value="TreeGrafter"/>
</dbReference>
<dbReference type="Gene3D" id="1.10.150.80">
    <property type="entry name" value="HRDC domain"/>
    <property type="match status" value="1"/>
</dbReference>
<evidence type="ECO:0000256" key="11">
    <source>
        <dbReference type="ARBA" id="ARBA00022840"/>
    </source>
</evidence>
<evidence type="ECO:0000256" key="14">
    <source>
        <dbReference type="ARBA" id="ARBA00023235"/>
    </source>
</evidence>
<dbReference type="GO" id="GO:0043138">
    <property type="term" value="F:3'-5' DNA helicase activity"/>
    <property type="evidence" value="ECO:0007669"/>
    <property type="project" value="UniProtKB-EC"/>
</dbReference>
<reference evidence="23" key="1">
    <citation type="submission" date="2019-08" db="EMBL/GenBank/DDBJ databases">
        <title>The improved chromosome-level genome for the pearl oyster Pinctada fucata martensii using PacBio sequencing and Hi-C.</title>
        <authorList>
            <person name="Zheng Z."/>
        </authorList>
    </citation>
    <scope>NUCLEOTIDE SEQUENCE</scope>
    <source>
        <strain evidence="23">ZZ-2019</strain>
        <tissue evidence="23">Adductor muscle</tissue>
    </source>
</reference>
<evidence type="ECO:0000256" key="7">
    <source>
        <dbReference type="ARBA" id="ARBA00022763"/>
    </source>
</evidence>
<feature type="compositionally biased region" description="Polar residues" evidence="19">
    <location>
        <begin position="941"/>
        <end position="952"/>
    </location>
</feature>
<keyword evidence="13" id="KW-0234">DNA repair</keyword>
<comment type="caution">
    <text evidence="23">The sequence shown here is derived from an EMBL/GenBank/DDBJ whole genome shotgun (WGS) entry which is preliminary data.</text>
</comment>
<dbReference type="InterPro" id="IPR002121">
    <property type="entry name" value="HRDC_dom"/>
</dbReference>
<dbReference type="InterPro" id="IPR001650">
    <property type="entry name" value="Helicase_C-like"/>
</dbReference>
<dbReference type="SMART" id="SM00956">
    <property type="entry name" value="RQC"/>
    <property type="match status" value="1"/>
</dbReference>
<dbReference type="GO" id="GO:0005737">
    <property type="term" value="C:cytoplasm"/>
    <property type="evidence" value="ECO:0007669"/>
    <property type="project" value="TreeGrafter"/>
</dbReference>
<evidence type="ECO:0000256" key="10">
    <source>
        <dbReference type="ARBA" id="ARBA00022833"/>
    </source>
</evidence>
<dbReference type="InterPro" id="IPR002464">
    <property type="entry name" value="DNA/RNA_helicase_DEAH_CS"/>
</dbReference>
<dbReference type="GO" id="GO:0003677">
    <property type="term" value="F:DNA binding"/>
    <property type="evidence" value="ECO:0007669"/>
    <property type="project" value="UniProtKB-KW"/>
</dbReference>
<evidence type="ECO:0000256" key="9">
    <source>
        <dbReference type="ARBA" id="ARBA00022806"/>
    </source>
</evidence>
<proteinExistence type="inferred from homology"/>
<dbReference type="Gene3D" id="1.10.10.10">
    <property type="entry name" value="Winged helix-like DNA-binding domain superfamily/Winged helix DNA-binding domain"/>
    <property type="match status" value="1"/>
</dbReference>
<dbReference type="CDD" id="cd18794">
    <property type="entry name" value="SF2_C_RecQ"/>
    <property type="match status" value="1"/>
</dbReference>
<keyword evidence="24" id="KW-1185">Reference proteome</keyword>
<evidence type="ECO:0000256" key="16">
    <source>
        <dbReference type="ARBA" id="ARBA00034617"/>
    </source>
</evidence>
<keyword evidence="10" id="KW-0862">Zinc</keyword>
<evidence type="ECO:0000256" key="4">
    <source>
        <dbReference type="ARBA" id="ARBA00022705"/>
    </source>
</evidence>
<evidence type="ECO:0000313" key="23">
    <source>
        <dbReference type="EMBL" id="KAK3098744.1"/>
    </source>
</evidence>
<comment type="subcellular location">
    <subcellularLocation>
        <location evidence="2 18">Nucleus</location>
    </subcellularLocation>
</comment>
<evidence type="ECO:0000256" key="2">
    <source>
        <dbReference type="ARBA" id="ARBA00004123"/>
    </source>
</evidence>
<dbReference type="InterPro" id="IPR036388">
    <property type="entry name" value="WH-like_DNA-bd_sf"/>
</dbReference>
<comment type="catalytic activity">
    <reaction evidence="16 18">
        <text>Couples ATP hydrolysis with the unwinding of duplex DNA by translocating in the 3'-5' direction.</text>
        <dbReference type="EC" id="5.6.2.4"/>
    </reaction>
</comment>
<keyword evidence="4" id="KW-0235">DNA replication</keyword>
<dbReference type="FunFam" id="3.40.50.300:FF:000340">
    <property type="entry name" value="Bloom syndrome, RecQ helicase"/>
    <property type="match status" value="1"/>
</dbReference>
<feature type="compositionally biased region" description="Polar residues" evidence="19">
    <location>
        <begin position="915"/>
        <end position="930"/>
    </location>
</feature>
<evidence type="ECO:0000256" key="6">
    <source>
        <dbReference type="ARBA" id="ARBA00022741"/>
    </source>
</evidence>
<feature type="domain" description="HRDC" evidence="20">
    <location>
        <begin position="749"/>
        <end position="833"/>
    </location>
</feature>
<dbReference type="PROSITE" id="PS51194">
    <property type="entry name" value="HELICASE_CTER"/>
    <property type="match status" value="1"/>
</dbReference>
<feature type="compositionally biased region" description="Polar residues" evidence="19">
    <location>
        <begin position="54"/>
        <end position="83"/>
    </location>
</feature>
<dbReference type="GO" id="GO:0000724">
    <property type="term" value="P:double-strand break repair via homologous recombination"/>
    <property type="evidence" value="ECO:0007669"/>
    <property type="project" value="TreeGrafter"/>
</dbReference>
<dbReference type="InterPro" id="IPR011545">
    <property type="entry name" value="DEAD/DEAH_box_helicase_dom"/>
</dbReference>
<dbReference type="Proteomes" id="UP001186944">
    <property type="component" value="Unassembled WGS sequence"/>
</dbReference>
<dbReference type="Pfam" id="PF00570">
    <property type="entry name" value="HRDC"/>
    <property type="match status" value="1"/>
</dbReference>